<proteinExistence type="predicted"/>
<evidence type="ECO:0000313" key="2">
    <source>
        <dbReference type="Proteomes" id="UP000187209"/>
    </source>
</evidence>
<dbReference type="OrthoDB" id="10264969at2759"/>
<protein>
    <submittedName>
        <fullName evidence="1">Uncharacterized protein</fullName>
    </submittedName>
</protein>
<dbReference type="PANTHER" id="PTHR42972">
    <property type="entry name" value="TOL-PAL SYSTEM PROTEIN TOLB"/>
    <property type="match status" value="1"/>
</dbReference>
<sequence length="315" mass="34997">MVILFLLLSSAYGSFNYTVSGFGSGATFAHQLHIAHSATIIGAGLVAPSPYYCAMGSKVRSETACRVNSYLINYESMITYTINSASSDYIDDITNIANDRVFILSGLYDNSVPQSTVSMTLQYYQYFIHNSYKINTVFNLFSGHGWVTYNSGGPCWATSPPFINNCGYDLAYNMLSFLLGNLTPKTIQNPSNLRSFDQSDYVDVWQAGLSTRGFIYLPQYCISTIECFVHVAFHGCGQNYDMVGDVFIKESGLNEWAETNDVIVIYPQTIATTQNPGGCWDIWGYTGTNYTYQNGLQIAAIHSMALKPPYVNWSN</sequence>
<reference evidence="1 2" key="1">
    <citation type="submission" date="2016-11" db="EMBL/GenBank/DDBJ databases">
        <title>The macronuclear genome of Stentor coeruleus: a giant cell with tiny introns.</title>
        <authorList>
            <person name="Slabodnick M."/>
            <person name="Ruby J.G."/>
            <person name="Reiff S.B."/>
            <person name="Swart E.C."/>
            <person name="Gosai S."/>
            <person name="Prabakaran S."/>
            <person name="Witkowska E."/>
            <person name="Larue G.E."/>
            <person name="Fisher S."/>
            <person name="Freeman R.M."/>
            <person name="Gunawardena J."/>
            <person name="Chu W."/>
            <person name="Stover N.A."/>
            <person name="Gregory B.D."/>
            <person name="Nowacki M."/>
            <person name="Derisi J."/>
            <person name="Roy S.W."/>
            <person name="Marshall W.F."/>
            <person name="Sood P."/>
        </authorList>
    </citation>
    <scope>NUCLEOTIDE SEQUENCE [LARGE SCALE GENOMIC DNA]</scope>
    <source>
        <strain evidence="1">WM001</strain>
    </source>
</reference>
<name>A0A1R2BLB1_9CILI</name>
<dbReference type="PANTHER" id="PTHR42972:SF8">
    <property type="entry name" value="POLYHYDROXYBUTYRATE DEPOLYMERASE"/>
    <property type="match status" value="1"/>
</dbReference>
<gene>
    <name evidence="1" type="ORF">SteCoe_23114</name>
</gene>
<dbReference type="Proteomes" id="UP000187209">
    <property type="component" value="Unassembled WGS sequence"/>
</dbReference>
<dbReference type="InterPro" id="IPR029058">
    <property type="entry name" value="AB_hydrolase_fold"/>
</dbReference>
<dbReference type="Gene3D" id="3.40.50.1820">
    <property type="entry name" value="alpha/beta hydrolase"/>
    <property type="match status" value="1"/>
</dbReference>
<accession>A0A1R2BLB1</accession>
<comment type="caution">
    <text evidence="1">The sequence shown here is derived from an EMBL/GenBank/DDBJ whole genome shotgun (WGS) entry which is preliminary data.</text>
</comment>
<evidence type="ECO:0000313" key="1">
    <source>
        <dbReference type="EMBL" id="OMJ77325.1"/>
    </source>
</evidence>
<dbReference type="SUPFAM" id="SSF53474">
    <property type="entry name" value="alpha/beta-Hydrolases"/>
    <property type="match status" value="1"/>
</dbReference>
<keyword evidence="2" id="KW-1185">Reference proteome</keyword>
<dbReference type="AlphaFoldDB" id="A0A1R2BLB1"/>
<dbReference type="EMBL" id="MPUH01000581">
    <property type="protein sequence ID" value="OMJ77325.1"/>
    <property type="molecule type" value="Genomic_DNA"/>
</dbReference>
<organism evidence="1 2">
    <name type="scientific">Stentor coeruleus</name>
    <dbReference type="NCBI Taxonomy" id="5963"/>
    <lineage>
        <taxon>Eukaryota</taxon>
        <taxon>Sar</taxon>
        <taxon>Alveolata</taxon>
        <taxon>Ciliophora</taxon>
        <taxon>Postciliodesmatophora</taxon>
        <taxon>Heterotrichea</taxon>
        <taxon>Heterotrichida</taxon>
        <taxon>Stentoridae</taxon>
        <taxon>Stentor</taxon>
    </lineage>
</organism>